<feature type="domain" description="SnoaL-like" evidence="1">
    <location>
        <begin position="11"/>
        <end position="103"/>
    </location>
</feature>
<dbReference type="RefSeq" id="WP_271190271.1">
    <property type="nucleotide sequence ID" value="NZ_BSFP01000127.1"/>
</dbReference>
<sequence>MPTSDSATVARTYHDAWTSGRFDDAAALLADDLQVEVPINAYATRAAFADAVRAFGSMTREVRLLSALHDADEAMLLYDMTVDGLGTLRVAEHFTIVGGRITRLRQVHDTAPIRAAGLGA</sequence>
<protein>
    <recommendedName>
        <fullName evidence="1">SnoaL-like domain-containing protein</fullName>
    </recommendedName>
</protein>
<proteinExistence type="predicted"/>
<reference evidence="2" key="2">
    <citation type="submission" date="2023-01" db="EMBL/GenBank/DDBJ databases">
        <authorList>
            <person name="Sun Q."/>
            <person name="Evtushenko L."/>
        </authorList>
    </citation>
    <scope>NUCLEOTIDE SEQUENCE</scope>
    <source>
        <strain evidence="2">VKM Ac-1321</strain>
    </source>
</reference>
<gene>
    <name evidence="2" type="ORF">GCM10017581_098730</name>
</gene>
<evidence type="ECO:0000259" key="1">
    <source>
        <dbReference type="Pfam" id="PF12680"/>
    </source>
</evidence>
<dbReference type="Pfam" id="PF12680">
    <property type="entry name" value="SnoaL_2"/>
    <property type="match status" value="1"/>
</dbReference>
<dbReference type="InterPro" id="IPR032710">
    <property type="entry name" value="NTF2-like_dom_sf"/>
</dbReference>
<dbReference type="AlphaFoldDB" id="A0A9W6NT32"/>
<dbReference type="EMBL" id="BSFP01000127">
    <property type="protein sequence ID" value="GLL08113.1"/>
    <property type="molecule type" value="Genomic_DNA"/>
</dbReference>
<comment type="caution">
    <text evidence="2">The sequence shown here is derived from an EMBL/GenBank/DDBJ whole genome shotgun (WGS) entry which is preliminary data.</text>
</comment>
<dbReference type="Proteomes" id="UP001143480">
    <property type="component" value="Unassembled WGS sequence"/>
</dbReference>
<accession>A0A9W6NT32</accession>
<organism evidence="2 3">
    <name type="scientific">Dactylosporangium matsuzakiense</name>
    <dbReference type="NCBI Taxonomy" id="53360"/>
    <lineage>
        <taxon>Bacteria</taxon>
        <taxon>Bacillati</taxon>
        <taxon>Actinomycetota</taxon>
        <taxon>Actinomycetes</taxon>
        <taxon>Micromonosporales</taxon>
        <taxon>Micromonosporaceae</taxon>
        <taxon>Dactylosporangium</taxon>
    </lineage>
</organism>
<keyword evidence="3" id="KW-1185">Reference proteome</keyword>
<evidence type="ECO:0000313" key="2">
    <source>
        <dbReference type="EMBL" id="GLL08113.1"/>
    </source>
</evidence>
<dbReference type="SUPFAM" id="SSF54427">
    <property type="entry name" value="NTF2-like"/>
    <property type="match status" value="1"/>
</dbReference>
<name>A0A9W6NT32_9ACTN</name>
<reference evidence="2" key="1">
    <citation type="journal article" date="2014" name="Int. J. Syst. Evol. Microbiol.">
        <title>Complete genome sequence of Corynebacterium casei LMG S-19264T (=DSM 44701T), isolated from a smear-ripened cheese.</title>
        <authorList>
            <consortium name="US DOE Joint Genome Institute (JGI-PGF)"/>
            <person name="Walter F."/>
            <person name="Albersmeier A."/>
            <person name="Kalinowski J."/>
            <person name="Ruckert C."/>
        </authorList>
    </citation>
    <scope>NUCLEOTIDE SEQUENCE</scope>
    <source>
        <strain evidence="2">VKM Ac-1321</strain>
    </source>
</reference>
<dbReference type="Gene3D" id="3.10.450.50">
    <property type="match status" value="1"/>
</dbReference>
<dbReference type="InterPro" id="IPR037401">
    <property type="entry name" value="SnoaL-like"/>
</dbReference>
<evidence type="ECO:0000313" key="3">
    <source>
        <dbReference type="Proteomes" id="UP001143480"/>
    </source>
</evidence>